<sequence length="141" mass="15981">MTQLVGWREWVALPAIGCEPIKAKVDTGARTSCLHAFALEPFKHAQQLWVKIGIHPHQNSQEEFWFNAPVVDQRVVKDSGGHVEKRYVIQTQAQVGTLLWPIEITLTNRDRMQFRMLLGRNALAGHFQVDPQASYLQGIPA</sequence>
<dbReference type="InterPro" id="IPR008503">
    <property type="entry name" value="Asp_endopeptidase"/>
</dbReference>
<dbReference type="PANTHER" id="PTHR38037">
    <property type="entry name" value="ZN_PROTEASE DOMAIN-CONTAINING PROTEIN"/>
    <property type="match status" value="1"/>
</dbReference>
<dbReference type="Proteomes" id="UP001629953">
    <property type="component" value="Unassembled WGS sequence"/>
</dbReference>
<dbReference type="GO" id="GO:0006508">
    <property type="term" value="P:proteolysis"/>
    <property type="evidence" value="ECO:0007669"/>
    <property type="project" value="UniProtKB-KW"/>
</dbReference>
<name>A0ABW9GDA7_9GAMM</name>
<dbReference type="GO" id="GO:0008233">
    <property type="term" value="F:peptidase activity"/>
    <property type="evidence" value="ECO:0007669"/>
    <property type="project" value="UniProtKB-KW"/>
</dbReference>
<keyword evidence="2" id="KW-0378">Hydrolase</keyword>
<dbReference type="Pfam" id="PF05618">
    <property type="entry name" value="Zn_protease"/>
    <property type="match status" value="1"/>
</dbReference>
<dbReference type="RefSeq" id="WP_408624835.1">
    <property type="nucleotide sequence ID" value="NZ_JBEQCT010000009.1"/>
</dbReference>
<dbReference type="EMBL" id="JBEQCT010000009">
    <property type="protein sequence ID" value="MFM2486531.1"/>
    <property type="molecule type" value="Genomic_DNA"/>
</dbReference>
<dbReference type="PANTHER" id="PTHR38037:SF1">
    <property type="entry name" value="ATP-DEPENDENT ZINC PROTEASE DOMAIN-CONTAINING PROTEIN-RELATED"/>
    <property type="match status" value="1"/>
</dbReference>
<organism evidence="2 3">
    <name type="scientific">Celerinatantimonas yamalensis</name>
    <dbReference type="NCBI Taxonomy" id="559956"/>
    <lineage>
        <taxon>Bacteria</taxon>
        <taxon>Pseudomonadati</taxon>
        <taxon>Pseudomonadota</taxon>
        <taxon>Gammaproteobacteria</taxon>
        <taxon>Celerinatantimonadaceae</taxon>
        <taxon>Celerinatantimonas</taxon>
    </lineage>
</organism>
<protein>
    <submittedName>
        <fullName evidence="2">ATP-dependent zinc protease</fullName>
    </submittedName>
</protein>
<dbReference type="Gene3D" id="2.40.70.10">
    <property type="entry name" value="Acid Proteases"/>
    <property type="match status" value="1"/>
</dbReference>
<accession>A0ABW9GDA7</accession>
<proteinExistence type="predicted"/>
<comment type="caution">
    <text evidence="2">The sequence shown here is derived from an EMBL/GenBank/DDBJ whole genome shotgun (WGS) entry which is preliminary data.</text>
</comment>
<feature type="domain" description="Retropepsin-like aspartic endopeptidase" evidence="1">
    <location>
        <begin position="5"/>
        <end position="137"/>
    </location>
</feature>
<keyword evidence="3" id="KW-1185">Reference proteome</keyword>
<dbReference type="SUPFAM" id="SSF50630">
    <property type="entry name" value="Acid proteases"/>
    <property type="match status" value="1"/>
</dbReference>
<dbReference type="InterPro" id="IPR021109">
    <property type="entry name" value="Peptidase_aspartic_dom_sf"/>
</dbReference>
<evidence type="ECO:0000313" key="3">
    <source>
        <dbReference type="Proteomes" id="UP001629953"/>
    </source>
</evidence>
<keyword evidence="2" id="KW-0645">Protease</keyword>
<evidence type="ECO:0000313" key="2">
    <source>
        <dbReference type="EMBL" id="MFM2486531.1"/>
    </source>
</evidence>
<reference evidence="2 3" key="1">
    <citation type="journal article" date="2013" name="Int. J. Syst. Evol. Microbiol.">
        <title>Celerinatantimonas yamalensis sp. nov., a cold-adapted diazotrophic bacterium from a cold permafrost brine.</title>
        <authorList>
            <person name="Shcherbakova V."/>
            <person name="Chuvilskaya N."/>
            <person name="Rivkina E."/>
            <person name="Demidov N."/>
            <person name="Uchaeva V."/>
            <person name="Suetin S."/>
            <person name="Suzina N."/>
            <person name="Gilichinsky D."/>
        </authorList>
    </citation>
    <scope>NUCLEOTIDE SEQUENCE [LARGE SCALE GENOMIC DNA]</scope>
    <source>
        <strain evidence="2 3">C7</strain>
    </source>
</reference>
<evidence type="ECO:0000259" key="1">
    <source>
        <dbReference type="Pfam" id="PF05618"/>
    </source>
</evidence>
<gene>
    <name evidence="2" type="ORF">ABUE30_15975</name>
</gene>